<evidence type="ECO:0000313" key="2">
    <source>
        <dbReference type="EMBL" id="TWU33323.1"/>
    </source>
</evidence>
<proteinExistence type="predicted"/>
<dbReference type="AlphaFoldDB" id="A0A5C6D805"/>
<gene>
    <name evidence="2" type="ORF">Poly41_50760</name>
</gene>
<evidence type="ECO:0000313" key="3">
    <source>
        <dbReference type="Proteomes" id="UP000319143"/>
    </source>
</evidence>
<evidence type="ECO:0000256" key="1">
    <source>
        <dbReference type="SAM" id="Phobius"/>
    </source>
</evidence>
<keyword evidence="1" id="KW-0812">Transmembrane</keyword>
<dbReference type="EMBL" id="SJPV01000010">
    <property type="protein sequence ID" value="TWU33323.1"/>
    <property type="molecule type" value="Genomic_DNA"/>
</dbReference>
<protein>
    <recommendedName>
        <fullName evidence="4">Double zinc ribbon</fullName>
    </recommendedName>
</protein>
<dbReference type="Proteomes" id="UP000319143">
    <property type="component" value="Unassembled WGS sequence"/>
</dbReference>
<evidence type="ECO:0008006" key="4">
    <source>
        <dbReference type="Google" id="ProtNLM"/>
    </source>
</evidence>
<organism evidence="2 3">
    <name type="scientific">Novipirellula artificiosorum</name>
    <dbReference type="NCBI Taxonomy" id="2528016"/>
    <lineage>
        <taxon>Bacteria</taxon>
        <taxon>Pseudomonadati</taxon>
        <taxon>Planctomycetota</taxon>
        <taxon>Planctomycetia</taxon>
        <taxon>Pirellulales</taxon>
        <taxon>Pirellulaceae</taxon>
        <taxon>Novipirellula</taxon>
    </lineage>
</organism>
<sequence>MLLGVIAFGVFDYNERRLVGSFILLVFFDSPRSAAMPIRLNCQCGKTLNIPDNLAGKAVKCPGCATVLKVPAAKATASPAAAPGVDSLDDLFDEEGFSDQVAAVCPACRAEMRAGAVLCTKCGFNKETGGRLEGHKTVGVDISHGTLALQKAAEDMARTQDTQDRMLSKAGLPWWMLGLILILLAGSTLIAVIAINVARRSDGTQFNAMATFMVLAGASCSLIGSVAGLMLLIKAFQKDVVTGLLCMFIPLYIFYFVAKNFAETWRLMAINLIMGGAGGALLAIAIPQLPI</sequence>
<name>A0A5C6D805_9BACT</name>
<reference evidence="2 3" key="1">
    <citation type="submission" date="2019-02" db="EMBL/GenBank/DDBJ databases">
        <title>Deep-cultivation of Planctomycetes and their phenomic and genomic characterization uncovers novel biology.</title>
        <authorList>
            <person name="Wiegand S."/>
            <person name="Jogler M."/>
            <person name="Boedeker C."/>
            <person name="Pinto D."/>
            <person name="Vollmers J."/>
            <person name="Rivas-Marin E."/>
            <person name="Kohn T."/>
            <person name="Peeters S.H."/>
            <person name="Heuer A."/>
            <person name="Rast P."/>
            <person name="Oberbeckmann S."/>
            <person name="Bunk B."/>
            <person name="Jeske O."/>
            <person name="Meyerdierks A."/>
            <person name="Storesund J.E."/>
            <person name="Kallscheuer N."/>
            <person name="Luecker S."/>
            <person name="Lage O.M."/>
            <person name="Pohl T."/>
            <person name="Merkel B.J."/>
            <person name="Hornburger P."/>
            <person name="Mueller R.-W."/>
            <person name="Bruemmer F."/>
            <person name="Labrenz M."/>
            <person name="Spormann A.M."/>
            <person name="Op Den Camp H."/>
            <person name="Overmann J."/>
            <person name="Amann R."/>
            <person name="Jetten M.S.M."/>
            <person name="Mascher T."/>
            <person name="Medema M.H."/>
            <person name="Devos D.P."/>
            <person name="Kaster A.-K."/>
            <person name="Ovreas L."/>
            <person name="Rohde M."/>
            <person name="Galperin M.Y."/>
            <person name="Jogler C."/>
        </authorList>
    </citation>
    <scope>NUCLEOTIDE SEQUENCE [LARGE SCALE GENOMIC DNA]</scope>
    <source>
        <strain evidence="2 3">Poly41</strain>
    </source>
</reference>
<feature type="transmembrane region" description="Helical" evidence="1">
    <location>
        <begin position="210"/>
        <end position="233"/>
    </location>
</feature>
<accession>A0A5C6D805</accession>
<keyword evidence="1" id="KW-1133">Transmembrane helix</keyword>
<feature type="transmembrane region" description="Helical" evidence="1">
    <location>
        <begin position="240"/>
        <end position="258"/>
    </location>
</feature>
<feature type="transmembrane region" description="Helical" evidence="1">
    <location>
        <begin position="174"/>
        <end position="198"/>
    </location>
</feature>
<keyword evidence="3" id="KW-1185">Reference proteome</keyword>
<feature type="transmembrane region" description="Helical" evidence="1">
    <location>
        <begin position="264"/>
        <end position="286"/>
    </location>
</feature>
<comment type="caution">
    <text evidence="2">The sequence shown here is derived from an EMBL/GenBank/DDBJ whole genome shotgun (WGS) entry which is preliminary data.</text>
</comment>
<keyword evidence="1" id="KW-0472">Membrane</keyword>